<dbReference type="Pfam" id="PF17820">
    <property type="entry name" value="PDZ_6"/>
    <property type="match status" value="1"/>
</dbReference>
<dbReference type="GO" id="GO:0016020">
    <property type="term" value="C:membrane"/>
    <property type="evidence" value="ECO:0007669"/>
    <property type="project" value="InterPro"/>
</dbReference>
<gene>
    <name evidence="2" type="ORF">HNAJ_LOCUS3667</name>
</gene>
<evidence type="ECO:0000313" key="3">
    <source>
        <dbReference type="Proteomes" id="UP000278807"/>
    </source>
</evidence>
<dbReference type="SUPFAM" id="SSF50156">
    <property type="entry name" value="PDZ domain-like"/>
    <property type="match status" value="1"/>
</dbReference>
<dbReference type="OrthoDB" id="420032at2759"/>
<feature type="domain" description="PDZ" evidence="1">
    <location>
        <begin position="1"/>
        <end position="68"/>
    </location>
</feature>
<keyword evidence="3" id="KW-1185">Reference proteome</keyword>
<dbReference type="PANTHER" id="PTHR12157:SF21">
    <property type="entry name" value="RAB3 INTERACTING MOLECULE, ISOFORM F"/>
    <property type="match status" value="1"/>
</dbReference>
<evidence type="ECO:0000313" key="2">
    <source>
        <dbReference type="EMBL" id="VDN99526.1"/>
    </source>
</evidence>
<dbReference type="InterPro" id="IPR039032">
    <property type="entry name" value="Rim-like"/>
</dbReference>
<dbReference type="Proteomes" id="UP000278807">
    <property type="component" value="Unassembled WGS sequence"/>
</dbReference>
<dbReference type="Gene3D" id="2.30.42.10">
    <property type="match status" value="1"/>
</dbReference>
<organism evidence="2 3">
    <name type="scientific">Rodentolepis nana</name>
    <name type="common">Dwarf tapeworm</name>
    <name type="synonym">Hymenolepis nana</name>
    <dbReference type="NCBI Taxonomy" id="102285"/>
    <lineage>
        <taxon>Eukaryota</taxon>
        <taxon>Metazoa</taxon>
        <taxon>Spiralia</taxon>
        <taxon>Lophotrochozoa</taxon>
        <taxon>Platyhelminthes</taxon>
        <taxon>Cestoda</taxon>
        <taxon>Eucestoda</taxon>
        <taxon>Cyclophyllidea</taxon>
        <taxon>Hymenolepididae</taxon>
        <taxon>Rodentolepis</taxon>
    </lineage>
</organism>
<name>A0A3P7SQN4_RODNA</name>
<reference evidence="2 3" key="1">
    <citation type="submission" date="2018-11" db="EMBL/GenBank/DDBJ databases">
        <authorList>
            <consortium name="Pathogen Informatics"/>
        </authorList>
    </citation>
    <scope>NUCLEOTIDE SEQUENCE [LARGE SCALE GENOMIC DNA]</scope>
</reference>
<sequence>MVFVVEIIGLKLVIGKRVPSDMVGTFVSSVKERSVADLMGELQTGDEILEWNGHNLRGLHQEEVSEILALSRNTDEVWLTVQLYVAQGAPRGGKSIAHHRYFKMDSSSSCH</sequence>
<dbReference type="SMART" id="SM00228">
    <property type="entry name" value="PDZ"/>
    <property type="match status" value="1"/>
</dbReference>
<evidence type="ECO:0000259" key="1">
    <source>
        <dbReference type="PROSITE" id="PS50106"/>
    </source>
</evidence>
<proteinExistence type="predicted"/>
<dbReference type="EMBL" id="UZAE01002217">
    <property type="protein sequence ID" value="VDN99526.1"/>
    <property type="molecule type" value="Genomic_DNA"/>
</dbReference>
<dbReference type="PROSITE" id="PS50106">
    <property type="entry name" value="PDZ"/>
    <property type="match status" value="1"/>
</dbReference>
<dbReference type="PANTHER" id="PTHR12157">
    <property type="entry name" value="REGULATING SYNAPTIC MEMBRANE EXOCYTOSIS PROTEIN"/>
    <property type="match status" value="1"/>
</dbReference>
<dbReference type="InterPro" id="IPR036034">
    <property type="entry name" value="PDZ_sf"/>
</dbReference>
<dbReference type="AlphaFoldDB" id="A0A3P7SQN4"/>
<dbReference type="InterPro" id="IPR041489">
    <property type="entry name" value="PDZ_6"/>
</dbReference>
<protein>
    <recommendedName>
        <fullName evidence="1">PDZ domain-containing protein</fullName>
    </recommendedName>
</protein>
<dbReference type="GO" id="GO:0006887">
    <property type="term" value="P:exocytosis"/>
    <property type="evidence" value="ECO:0007669"/>
    <property type="project" value="InterPro"/>
</dbReference>
<dbReference type="GO" id="GO:0031267">
    <property type="term" value="F:small GTPase binding"/>
    <property type="evidence" value="ECO:0007669"/>
    <property type="project" value="InterPro"/>
</dbReference>
<dbReference type="InterPro" id="IPR001478">
    <property type="entry name" value="PDZ"/>
</dbReference>
<accession>A0A3P7SQN4</accession>